<evidence type="ECO:0000256" key="3">
    <source>
        <dbReference type="ARBA" id="ARBA00022692"/>
    </source>
</evidence>
<evidence type="ECO:0000256" key="5">
    <source>
        <dbReference type="ARBA" id="ARBA00023136"/>
    </source>
</evidence>
<protein>
    <submittedName>
        <fullName evidence="8">Amino acid/amide ABC transporter membrane protein 2, HAAT family</fullName>
    </submittedName>
</protein>
<evidence type="ECO:0000256" key="6">
    <source>
        <dbReference type="SAM" id="MobiDB-lite"/>
    </source>
</evidence>
<feature type="transmembrane region" description="Helical" evidence="7">
    <location>
        <begin position="108"/>
        <end position="129"/>
    </location>
</feature>
<organism evidence="8 9">
    <name type="scientific">Halostagnicola kamekurae</name>
    <dbReference type="NCBI Taxonomy" id="619731"/>
    <lineage>
        <taxon>Archaea</taxon>
        <taxon>Methanobacteriati</taxon>
        <taxon>Methanobacteriota</taxon>
        <taxon>Stenosarchaea group</taxon>
        <taxon>Halobacteria</taxon>
        <taxon>Halobacteriales</taxon>
        <taxon>Natrialbaceae</taxon>
        <taxon>Halostagnicola</taxon>
    </lineage>
</organism>
<keyword evidence="9" id="KW-1185">Reference proteome</keyword>
<dbReference type="GO" id="GO:0015658">
    <property type="term" value="F:branched-chain amino acid transmembrane transporter activity"/>
    <property type="evidence" value="ECO:0007669"/>
    <property type="project" value="InterPro"/>
</dbReference>
<feature type="transmembrane region" description="Helical" evidence="7">
    <location>
        <begin position="28"/>
        <end position="52"/>
    </location>
</feature>
<keyword evidence="2" id="KW-1003">Cell membrane</keyword>
<keyword evidence="5 7" id="KW-0472">Membrane</keyword>
<dbReference type="OrthoDB" id="30958at2157"/>
<proteinExistence type="predicted"/>
<sequence>MSQGTSDGLHARVAGLLGGPNMMGNSPAFWAGLAVAVALLAALPVLFGYYAAEIGSVFLAYALLAMSLAFIWGYCGILSFGQVAFFGIGGYAFGIVAINVSTVGGLTLGLLTALVVSTLFAAMLGYFMFYGGVRDVYVTILTLVVALVLHTFMGQTAGGEWSIGDARLGGFNGMNSVPDLGIGVGSIGYEFGIAAHYYVTLGAVVATYLGLRVLLNSRFGYAIVATREDETRTEMFGYDTTFIKFAVFTIGGAIAGLSGVLFTTQNNYIDPSVFGITAAALPVVWASVGGRTSLLGTVGAALAIQFLDYRLAISGSEWALVVIGSLLVFVVLVIPEGVAPRLHDLVAGRRSTSTPTESPGSDGAANAEEVSD</sequence>
<dbReference type="InterPro" id="IPR043428">
    <property type="entry name" value="LivM-like"/>
</dbReference>
<name>A0A1I6SLA1_9EURY</name>
<evidence type="ECO:0000256" key="4">
    <source>
        <dbReference type="ARBA" id="ARBA00022989"/>
    </source>
</evidence>
<dbReference type="GO" id="GO:0005886">
    <property type="term" value="C:plasma membrane"/>
    <property type="evidence" value="ECO:0007669"/>
    <property type="project" value="UniProtKB-SubCell"/>
</dbReference>
<dbReference type="Proteomes" id="UP000199199">
    <property type="component" value="Unassembled WGS sequence"/>
</dbReference>
<keyword evidence="3 7" id="KW-0812">Transmembrane</keyword>
<feature type="transmembrane region" description="Helical" evidence="7">
    <location>
        <begin position="268"/>
        <end position="286"/>
    </location>
</feature>
<feature type="transmembrane region" description="Helical" evidence="7">
    <location>
        <begin position="136"/>
        <end position="153"/>
    </location>
</feature>
<dbReference type="RefSeq" id="WP_092905173.1">
    <property type="nucleotide sequence ID" value="NZ_FOZS01000002.1"/>
</dbReference>
<evidence type="ECO:0000313" key="9">
    <source>
        <dbReference type="Proteomes" id="UP000199199"/>
    </source>
</evidence>
<keyword evidence="4 7" id="KW-1133">Transmembrane helix</keyword>
<accession>A0A1I6SLA1</accession>
<dbReference type="AlphaFoldDB" id="A0A1I6SLA1"/>
<evidence type="ECO:0000256" key="2">
    <source>
        <dbReference type="ARBA" id="ARBA00022475"/>
    </source>
</evidence>
<feature type="compositionally biased region" description="Polar residues" evidence="6">
    <location>
        <begin position="350"/>
        <end position="359"/>
    </location>
</feature>
<feature type="region of interest" description="Disordered" evidence="6">
    <location>
        <begin position="349"/>
        <end position="372"/>
    </location>
</feature>
<reference evidence="9" key="1">
    <citation type="submission" date="2016-10" db="EMBL/GenBank/DDBJ databases">
        <authorList>
            <person name="Varghese N."/>
            <person name="Submissions S."/>
        </authorList>
    </citation>
    <scope>NUCLEOTIDE SEQUENCE [LARGE SCALE GENOMIC DNA]</scope>
    <source>
        <strain evidence="9">DSM 22427</strain>
    </source>
</reference>
<evidence type="ECO:0000256" key="1">
    <source>
        <dbReference type="ARBA" id="ARBA00004651"/>
    </source>
</evidence>
<dbReference type="PANTHER" id="PTHR30482:SF4">
    <property type="entry name" value="SLR1201 PROTEIN"/>
    <property type="match status" value="1"/>
</dbReference>
<feature type="transmembrane region" description="Helical" evidence="7">
    <location>
        <begin position="236"/>
        <end position="262"/>
    </location>
</feature>
<dbReference type="EMBL" id="FOZS01000002">
    <property type="protein sequence ID" value="SFS77709.1"/>
    <property type="molecule type" value="Genomic_DNA"/>
</dbReference>
<feature type="transmembrane region" description="Helical" evidence="7">
    <location>
        <begin position="195"/>
        <end position="215"/>
    </location>
</feature>
<dbReference type="InterPro" id="IPR001851">
    <property type="entry name" value="ABC_transp_permease"/>
</dbReference>
<evidence type="ECO:0000313" key="8">
    <source>
        <dbReference type="EMBL" id="SFS77709.1"/>
    </source>
</evidence>
<dbReference type="CDD" id="cd06581">
    <property type="entry name" value="TM_PBP1_LivM_like"/>
    <property type="match status" value="1"/>
</dbReference>
<dbReference type="Pfam" id="PF02653">
    <property type="entry name" value="BPD_transp_2"/>
    <property type="match status" value="1"/>
</dbReference>
<comment type="subcellular location">
    <subcellularLocation>
        <location evidence="1">Cell membrane</location>
        <topology evidence="1">Multi-pass membrane protein</topology>
    </subcellularLocation>
</comment>
<gene>
    <name evidence="8" type="ORF">SAMN04488556_2764</name>
</gene>
<feature type="transmembrane region" description="Helical" evidence="7">
    <location>
        <begin position="318"/>
        <end position="339"/>
    </location>
</feature>
<dbReference type="PANTHER" id="PTHR30482">
    <property type="entry name" value="HIGH-AFFINITY BRANCHED-CHAIN AMINO ACID TRANSPORT SYSTEM PERMEASE"/>
    <property type="match status" value="1"/>
</dbReference>
<feature type="transmembrane region" description="Helical" evidence="7">
    <location>
        <begin position="58"/>
        <end position="77"/>
    </location>
</feature>
<evidence type="ECO:0000256" key="7">
    <source>
        <dbReference type="SAM" id="Phobius"/>
    </source>
</evidence>